<dbReference type="AlphaFoldDB" id="A0AAD8VR00"/>
<dbReference type="PANTHER" id="PTHR32133:SF386">
    <property type="entry name" value="F-BOX DOMAIN-CONTAINING PROTEIN"/>
    <property type="match status" value="1"/>
</dbReference>
<dbReference type="InterPro" id="IPR001810">
    <property type="entry name" value="F-box_dom"/>
</dbReference>
<dbReference type="EMBL" id="JAUUTY010000006">
    <property type="protein sequence ID" value="KAK1613638.1"/>
    <property type="molecule type" value="Genomic_DNA"/>
</dbReference>
<evidence type="ECO:0000313" key="2">
    <source>
        <dbReference type="EMBL" id="KAK1613638.1"/>
    </source>
</evidence>
<protein>
    <recommendedName>
        <fullName evidence="1">F-box domain-containing protein</fullName>
    </recommendedName>
</protein>
<sequence>MPPSVVAPLPDELLEEVFLRLPPDEPECLVRASLASKLWLDTLSGPRFGGLYRKFHGAPPMLGFIYCPPIYSSGGYRRDEYDRVPYYEPATKFRARIPDDDWGCWFYEPWDCRHGRVLLVDATALAAEGLAAKFLVWNPLTGSRRELDGPQARDIVESQSLRAAVICAAPRCDHRACEDGPFRVVLVTLDKSDVDCVACAYISLPQMGEGSKPCSGLSLADEWTELSADLDLVGVSARIDFKPQVLIEDALYFVVKNGDSDVPIAILKCDLASNCLSLIDVPPLETGAEGDSETILMATEDGSLGFARLDMLNLHMWSRQMGFDGVLSWTQHRVVNLKELLPIENPKLRLTLVGSVEGSDTIFVTTDLGIYGISLKSRSVKKLWKREIFHYLMPYMSFYTPREMVNPANATH</sequence>
<comment type="caution">
    <text evidence="2">The sequence shown here is derived from an EMBL/GenBank/DDBJ whole genome shotgun (WGS) entry which is preliminary data.</text>
</comment>
<dbReference type="Pfam" id="PF00646">
    <property type="entry name" value="F-box"/>
    <property type="match status" value="1"/>
</dbReference>
<proteinExistence type="predicted"/>
<name>A0AAD8VR00_LOLMU</name>
<gene>
    <name evidence="2" type="ORF">QYE76_019155</name>
</gene>
<reference evidence="2" key="1">
    <citation type="submission" date="2023-07" db="EMBL/GenBank/DDBJ databases">
        <title>A chromosome-level genome assembly of Lolium multiflorum.</title>
        <authorList>
            <person name="Chen Y."/>
            <person name="Copetti D."/>
            <person name="Kolliker R."/>
            <person name="Studer B."/>
        </authorList>
    </citation>
    <scope>NUCLEOTIDE SEQUENCE</scope>
    <source>
        <strain evidence="2">02402/16</strain>
        <tissue evidence="2">Leaf</tissue>
    </source>
</reference>
<keyword evidence="3" id="KW-1185">Reference proteome</keyword>
<evidence type="ECO:0000259" key="1">
    <source>
        <dbReference type="Pfam" id="PF00646"/>
    </source>
</evidence>
<dbReference type="InterPro" id="IPR036047">
    <property type="entry name" value="F-box-like_dom_sf"/>
</dbReference>
<feature type="domain" description="F-box" evidence="1">
    <location>
        <begin position="9"/>
        <end position="48"/>
    </location>
</feature>
<dbReference type="Proteomes" id="UP001231189">
    <property type="component" value="Unassembled WGS sequence"/>
</dbReference>
<dbReference type="PANTHER" id="PTHR32133">
    <property type="entry name" value="OS07G0120400 PROTEIN"/>
    <property type="match status" value="1"/>
</dbReference>
<organism evidence="2 3">
    <name type="scientific">Lolium multiflorum</name>
    <name type="common">Italian ryegrass</name>
    <name type="synonym">Lolium perenne subsp. multiflorum</name>
    <dbReference type="NCBI Taxonomy" id="4521"/>
    <lineage>
        <taxon>Eukaryota</taxon>
        <taxon>Viridiplantae</taxon>
        <taxon>Streptophyta</taxon>
        <taxon>Embryophyta</taxon>
        <taxon>Tracheophyta</taxon>
        <taxon>Spermatophyta</taxon>
        <taxon>Magnoliopsida</taxon>
        <taxon>Liliopsida</taxon>
        <taxon>Poales</taxon>
        <taxon>Poaceae</taxon>
        <taxon>BOP clade</taxon>
        <taxon>Pooideae</taxon>
        <taxon>Poodae</taxon>
        <taxon>Poeae</taxon>
        <taxon>Poeae Chloroplast Group 2 (Poeae type)</taxon>
        <taxon>Loliodinae</taxon>
        <taxon>Loliinae</taxon>
        <taxon>Lolium</taxon>
    </lineage>
</organism>
<accession>A0AAD8VR00</accession>
<dbReference type="SUPFAM" id="SSF81383">
    <property type="entry name" value="F-box domain"/>
    <property type="match status" value="1"/>
</dbReference>
<evidence type="ECO:0000313" key="3">
    <source>
        <dbReference type="Proteomes" id="UP001231189"/>
    </source>
</evidence>